<evidence type="ECO:0000313" key="4">
    <source>
        <dbReference type="EMBL" id="AER67579.1"/>
    </source>
</evidence>
<feature type="transmembrane region" description="Helical" evidence="3">
    <location>
        <begin position="114"/>
        <end position="134"/>
    </location>
</feature>
<sequence>MRFTPKTMVLAAMFAVLTTVGAYIRVPMPVVPFTLQTAFVLLAGVLLGSRIGALSQVLYILIGLLGLPVFAGGAGGLQTVFRPTFGFLLGFIAAAFVAGAVLERSKDYSFVKVLVACIAGSAALYVLGLLGLYLNLNYVAGKSVTFWTVLKIGFFPFVVSDALKALGVALLGAKVAPRIKGLIREQKE</sequence>
<dbReference type="PIRSF" id="PIRSF016661">
    <property type="entry name" value="BioY"/>
    <property type="match status" value="1"/>
</dbReference>
<dbReference type="KEGG" id="tli:Tlie_1870"/>
<dbReference type="eggNOG" id="COG1268">
    <property type="taxonomic scope" value="Bacteria"/>
</dbReference>
<feature type="transmembrane region" description="Helical" evidence="3">
    <location>
        <begin position="154"/>
        <end position="176"/>
    </location>
</feature>
<feature type="transmembrane region" description="Helical" evidence="3">
    <location>
        <begin position="58"/>
        <end position="78"/>
    </location>
</feature>
<keyword evidence="3" id="KW-1133">Transmembrane helix</keyword>
<keyword evidence="5" id="KW-1185">Reference proteome</keyword>
<dbReference type="InterPro" id="IPR003784">
    <property type="entry name" value="BioY"/>
</dbReference>
<evidence type="ECO:0000256" key="1">
    <source>
        <dbReference type="ARBA" id="ARBA00010692"/>
    </source>
</evidence>
<keyword evidence="2 3" id="KW-0472">Membrane</keyword>
<dbReference type="PANTHER" id="PTHR34295:SF1">
    <property type="entry name" value="BIOTIN TRANSPORTER BIOY"/>
    <property type="match status" value="1"/>
</dbReference>
<dbReference type="AlphaFoldDB" id="G7V9B9"/>
<feature type="transmembrane region" description="Helical" evidence="3">
    <location>
        <begin position="32"/>
        <end position="51"/>
    </location>
</feature>
<dbReference type="GO" id="GO:0015225">
    <property type="term" value="F:biotin transmembrane transporter activity"/>
    <property type="evidence" value="ECO:0007669"/>
    <property type="project" value="UniProtKB-UniRule"/>
</dbReference>
<evidence type="ECO:0000256" key="2">
    <source>
        <dbReference type="PIRNR" id="PIRNR016661"/>
    </source>
</evidence>
<protein>
    <recommendedName>
        <fullName evidence="2">Biotin transporter</fullName>
    </recommendedName>
</protein>
<dbReference type="GO" id="GO:0005886">
    <property type="term" value="C:plasma membrane"/>
    <property type="evidence" value="ECO:0007669"/>
    <property type="project" value="UniProtKB-SubCell"/>
</dbReference>
<dbReference type="HOGENOM" id="CLU_077931_3_1_0"/>
<evidence type="ECO:0000313" key="5">
    <source>
        <dbReference type="Proteomes" id="UP000005868"/>
    </source>
</evidence>
<organism evidence="4 5">
    <name type="scientific">Thermovirga lienii (strain ATCC BAA-1197 / DSM 17291 / Cas60314)</name>
    <dbReference type="NCBI Taxonomy" id="580340"/>
    <lineage>
        <taxon>Bacteria</taxon>
        <taxon>Thermotogati</taxon>
        <taxon>Synergistota</taxon>
        <taxon>Synergistia</taxon>
        <taxon>Synergistales</taxon>
        <taxon>Thermovirgaceae</taxon>
        <taxon>Thermovirga</taxon>
    </lineage>
</organism>
<keyword evidence="2" id="KW-1003">Cell membrane</keyword>
<dbReference type="Gene3D" id="1.10.1760.20">
    <property type="match status" value="1"/>
</dbReference>
<name>G7V9B9_THELD</name>
<accession>G7V9B9</accession>
<comment type="subcellular location">
    <subcellularLocation>
        <location evidence="2">Cell membrane</location>
        <topology evidence="2">Multi-pass membrane protein</topology>
    </subcellularLocation>
</comment>
<proteinExistence type="inferred from homology"/>
<feature type="transmembrane region" description="Helical" evidence="3">
    <location>
        <begin position="84"/>
        <end position="102"/>
    </location>
</feature>
<comment type="similarity">
    <text evidence="1 2">Belongs to the BioY family.</text>
</comment>
<evidence type="ECO:0000256" key="3">
    <source>
        <dbReference type="SAM" id="Phobius"/>
    </source>
</evidence>
<dbReference type="Proteomes" id="UP000005868">
    <property type="component" value="Chromosome"/>
</dbReference>
<dbReference type="PANTHER" id="PTHR34295">
    <property type="entry name" value="BIOTIN TRANSPORTER BIOY"/>
    <property type="match status" value="1"/>
</dbReference>
<keyword evidence="3" id="KW-0812">Transmembrane</keyword>
<dbReference type="OrthoDB" id="9803495at2"/>
<reference evidence="4 5" key="2">
    <citation type="journal article" date="2012" name="Stand. Genomic Sci.">
        <title>Genome sequence of the moderately thermophilic, amino-acid-degrading and sulfur-reducing bacterium Thermovirga lienii type strain (Cas60314(T)).</title>
        <authorList>
            <person name="Goker M."/>
            <person name="Saunders E."/>
            <person name="Lapidus A."/>
            <person name="Nolan M."/>
            <person name="Lucas S."/>
            <person name="Hammon N."/>
            <person name="Deshpande S."/>
            <person name="Cheng J.F."/>
            <person name="Han C."/>
            <person name="Tapia R."/>
            <person name="Goodwin L.A."/>
            <person name="Pitluck S."/>
            <person name="Liolios K."/>
            <person name="Mavromatis K."/>
            <person name="Pagani I."/>
            <person name="Ivanova N."/>
            <person name="Mikhailova N."/>
            <person name="Pati A."/>
            <person name="Chen A."/>
            <person name="Palaniappan K."/>
            <person name="Land M."/>
            <person name="Chang Y.J."/>
            <person name="Jeffries C.D."/>
            <person name="Brambilla E.M."/>
            <person name="Rohde M."/>
            <person name="Spring S."/>
            <person name="Detter J.C."/>
            <person name="Woyke T."/>
            <person name="Bristow J."/>
            <person name="Eisen J.A."/>
            <person name="Markowitz V."/>
            <person name="Hugenholtz P."/>
            <person name="Kyrpides N.C."/>
            <person name="Klenk H.P."/>
        </authorList>
    </citation>
    <scope>NUCLEOTIDE SEQUENCE [LARGE SCALE GENOMIC DNA]</scope>
    <source>
        <strain evidence="5">ATCC BAA-1197 / DSM 17291 / Cas60314</strain>
    </source>
</reference>
<dbReference type="EMBL" id="CP003096">
    <property type="protein sequence ID" value="AER67579.1"/>
    <property type="molecule type" value="Genomic_DNA"/>
</dbReference>
<dbReference type="Pfam" id="PF02632">
    <property type="entry name" value="BioY"/>
    <property type="match status" value="1"/>
</dbReference>
<gene>
    <name evidence="4" type="ordered locus">Tlie_1870</name>
</gene>
<reference evidence="5" key="1">
    <citation type="submission" date="2011-10" db="EMBL/GenBank/DDBJ databases">
        <title>The complete genome of chromosome of Thermovirga lienii DSM 17291.</title>
        <authorList>
            <consortium name="US DOE Joint Genome Institute (JGI-PGF)"/>
            <person name="Lucas S."/>
            <person name="Copeland A."/>
            <person name="Lapidus A."/>
            <person name="Glavina del Rio T."/>
            <person name="Dalin E."/>
            <person name="Tice H."/>
            <person name="Bruce D."/>
            <person name="Goodwin L."/>
            <person name="Pitluck S."/>
            <person name="Peters L."/>
            <person name="Mikhailova N."/>
            <person name="Saunders E."/>
            <person name="Kyrpides N."/>
            <person name="Mavromatis K."/>
            <person name="Ivanova N."/>
            <person name="Last F.I."/>
            <person name="Brettin T."/>
            <person name="Detter J.C."/>
            <person name="Han C."/>
            <person name="Larimer F."/>
            <person name="Land M."/>
            <person name="Hauser L."/>
            <person name="Markowitz V."/>
            <person name="Cheng J.-F."/>
            <person name="Hugenholtz P."/>
            <person name="Woyke T."/>
            <person name="Wu D."/>
            <person name="Spring S."/>
            <person name="Schroeder M."/>
            <person name="Brambilla E.-M."/>
            <person name="Klenk H.-P."/>
            <person name="Eisen J.A."/>
        </authorList>
    </citation>
    <scope>NUCLEOTIDE SEQUENCE [LARGE SCALE GENOMIC DNA]</scope>
    <source>
        <strain evidence="5">ATCC BAA-1197 / DSM 17291 / Cas60314</strain>
    </source>
</reference>
<keyword evidence="2" id="KW-0813">Transport</keyword>
<dbReference type="STRING" id="580340.Tlie_1870"/>